<protein>
    <submittedName>
        <fullName evidence="1">Uncharacterized protein</fullName>
    </submittedName>
</protein>
<proteinExistence type="predicted"/>
<keyword evidence="2" id="KW-1185">Reference proteome</keyword>
<name>A0A227NQM4_9FLAO</name>
<accession>A0A227NQM4</accession>
<gene>
    <name evidence="1" type="ORF">B0A64_20770</name>
</gene>
<dbReference type="OrthoDB" id="1372517at2"/>
<dbReference type="RefSeq" id="WP_089481404.1">
    <property type="nucleotide sequence ID" value="NZ_MUGS01000057.1"/>
</dbReference>
<evidence type="ECO:0000313" key="2">
    <source>
        <dbReference type="Proteomes" id="UP000214684"/>
    </source>
</evidence>
<comment type="caution">
    <text evidence="1">The sequence shown here is derived from an EMBL/GenBank/DDBJ whole genome shotgun (WGS) entry which is preliminary data.</text>
</comment>
<organism evidence="1 2">
    <name type="scientific">Flavobacterium araucananum</name>
    <dbReference type="NCBI Taxonomy" id="946678"/>
    <lineage>
        <taxon>Bacteria</taxon>
        <taxon>Pseudomonadati</taxon>
        <taxon>Bacteroidota</taxon>
        <taxon>Flavobacteriia</taxon>
        <taxon>Flavobacteriales</taxon>
        <taxon>Flavobacteriaceae</taxon>
        <taxon>Flavobacterium</taxon>
    </lineage>
</organism>
<sequence length="68" mass="7788">MNPKVLSIFNNAKIFLSPEELKELAVCIDNEFGKPLPKKAKKQTVLDNWTLESVTERLLATQFNKKRA</sequence>
<evidence type="ECO:0000313" key="1">
    <source>
        <dbReference type="EMBL" id="OXE99994.1"/>
    </source>
</evidence>
<reference evidence="1 2" key="1">
    <citation type="submission" date="2016-11" db="EMBL/GenBank/DDBJ databases">
        <title>Whole genomes of Flavobacteriaceae.</title>
        <authorList>
            <person name="Stine C."/>
            <person name="Li C."/>
            <person name="Tadesse D."/>
        </authorList>
    </citation>
    <scope>NUCLEOTIDE SEQUENCE [LARGE SCALE GENOMIC DNA]</scope>
    <source>
        <strain evidence="1 2">DSM 24704</strain>
    </source>
</reference>
<dbReference type="Proteomes" id="UP000214684">
    <property type="component" value="Unassembled WGS sequence"/>
</dbReference>
<dbReference type="EMBL" id="MUGS01000057">
    <property type="protein sequence ID" value="OXE99994.1"/>
    <property type="molecule type" value="Genomic_DNA"/>
</dbReference>
<dbReference type="AlphaFoldDB" id="A0A227NQM4"/>